<dbReference type="PANTHER" id="PTHR21974:SF2">
    <property type="entry name" value="RE15880P"/>
    <property type="match status" value="1"/>
</dbReference>
<evidence type="ECO:0000256" key="1">
    <source>
        <dbReference type="SAM" id="Coils"/>
    </source>
</evidence>
<feature type="region of interest" description="Disordered" evidence="2">
    <location>
        <begin position="352"/>
        <end position="384"/>
    </location>
</feature>
<reference evidence="3 4" key="1">
    <citation type="submission" date="2018-10" db="EMBL/GenBank/DDBJ databases">
        <title>Fifty Aureobasidium pullulans genomes reveal a recombining polyextremotolerant generalist.</title>
        <authorList>
            <person name="Gostincar C."/>
            <person name="Turk M."/>
            <person name="Zajc J."/>
            <person name="Gunde-Cimerman N."/>
        </authorList>
    </citation>
    <scope>NUCLEOTIDE SEQUENCE [LARGE SCALE GENOMIC DNA]</scope>
    <source>
        <strain evidence="3 4">EXF-3403</strain>
    </source>
</reference>
<protein>
    <submittedName>
        <fullName evidence="3">Uncharacterized protein</fullName>
    </submittedName>
</protein>
<sequence length="384" mass="43704">MASRLIESLQHAAGRNQELLAILSQTDSAPAALKQNSVYITGLENDIANTDREIKRLHCITEDERKDHIRYEESTFTRYMYKLRGKRGEAKFAAKAGKEEQEFVEAWQKERETQETHSELTRALTNARQDQQRLQSESARYEQAQRELDMLYSSIFNGPTPEIPGEDQLESSLQNNKQWADSATEHQNLQRRAAEALHATIQCLEHAARDMNDALDMSRWDMWGGGTFTDMMERDALSKAQVGVTEALRRMDEARRCQPAIPPLQDINIDNGHMISDVLFDNIFSDMAQHDRIKNSDMQLHKALQQCKELLEKQKRTYQDAAAQCGQANEATNNSRLELQRIRAEAFERFAGQGAPPSFQASSEMMPPPSFQASAEMVAPPPPY</sequence>
<gene>
    <name evidence="3" type="ORF">D6C84_05723</name>
</gene>
<evidence type="ECO:0000256" key="2">
    <source>
        <dbReference type="SAM" id="MobiDB-lite"/>
    </source>
</evidence>
<organism evidence="3 4">
    <name type="scientific">Aureobasidium pullulans</name>
    <name type="common">Black yeast</name>
    <name type="synonym">Pullularia pullulans</name>
    <dbReference type="NCBI Taxonomy" id="5580"/>
    <lineage>
        <taxon>Eukaryota</taxon>
        <taxon>Fungi</taxon>
        <taxon>Dikarya</taxon>
        <taxon>Ascomycota</taxon>
        <taxon>Pezizomycotina</taxon>
        <taxon>Dothideomycetes</taxon>
        <taxon>Dothideomycetidae</taxon>
        <taxon>Dothideales</taxon>
        <taxon>Saccotheciaceae</taxon>
        <taxon>Aureobasidium</taxon>
    </lineage>
</organism>
<feature type="coiled-coil region" evidence="1">
    <location>
        <begin position="293"/>
        <end position="331"/>
    </location>
</feature>
<accession>A0A4S9XU78</accession>
<proteinExistence type="predicted"/>
<evidence type="ECO:0000313" key="3">
    <source>
        <dbReference type="EMBL" id="THZ82531.1"/>
    </source>
</evidence>
<dbReference type="EMBL" id="QZBT01000076">
    <property type="protein sequence ID" value="THZ82531.1"/>
    <property type="molecule type" value="Genomic_DNA"/>
</dbReference>
<dbReference type="Proteomes" id="UP000310039">
    <property type="component" value="Unassembled WGS sequence"/>
</dbReference>
<evidence type="ECO:0000313" key="4">
    <source>
        <dbReference type="Proteomes" id="UP000310039"/>
    </source>
</evidence>
<comment type="caution">
    <text evidence="3">The sequence shown here is derived from an EMBL/GenBank/DDBJ whole genome shotgun (WGS) entry which is preliminary data.</text>
</comment>
<dbReference type="AlphaFoldDB" id="A0A4S9XU78"/>
<feature type="coiled-coil region" evidence="1">
    <location>
        <begin position="117"/>
        <end position="154"/>
    </location>
</feature>
<name>A0A4S9XU78_AURPU</name>
<keyword evidence="1" id="KW-0175">Coiled coil</keyword>
<dbReference type="PANTHER" id="PTHR21974">
    <property type="entry name" value="RE15880P"/>
    <property type="match status" value="1"/>
</dbReference>